<feature type="transmembrane region" description="Helical" evidence="6">
    <location>
        <begin position="6"/>
        <end position="24"/>
    </location>
</feature>
<keyword evidence="8" id="KW-1185">Reference proteome</keyword>
<feature type="non-terminal residue" evidence="7">
    <location>
        <position position="1"/>
    </location>
</feature>
<comment type="subcellular location">
    <subcellularLocation>
        <location evidence="1">Membrane</location>
        <topology evidence="1">Multi-pass membrane protein</topology>
    </subcellularLocation>
</comment>
<keyword evidence="4 6" id="KW-1133">Transmembrane helix</keyword>
<reference evidence="7" key="1">
    <citation type="submission" date="2023-10" db="EMBL/GenBank/DDBJ databases">
        <title>Genome assembly of Pristionchus species.</title>
        <authorList>
            <person name="Yoshida K."/>
            <person name="Sommer R.J."/>
        </authorList>
    </citation>
    <scope>NUCLEOTIDE SEQUENCE</scope>
    <source>
        <strain evidence="7">RS0144</strain>
    </source>
</reference>
<gene>
    <name evidence="7" type="ORF">PENTCL1PPCAC_4971</name>
</gene>
<organism evidence="7 8">
    <name type="scientific">Pristionchus entomophagus</name>
    <dbReference type="NCBI Taxonomy" id="358040"/>
    <lineage>
        <taxon>Eukaryota</taxon>
        <taxon>Metazoa</taxon>
        <taxon>Ecdysozoa</taxon>
        <taxon>Nematoda</taxon>
        <taxon>Chromadorea</taxon>
        <taxon>Rhabditida</taxon>
        <taxon>Rhabditina</taxon>
        <taxon>Diplogasteromorpha</taxon>
        <taxon>Diplogasteroidea</taxon>
        <taxon>Neodiplogasteridae</taxon>
        <taxon>Pristionchus</taxon>
    </lineage>
</organism>
<dbReference type="PANTHER" id="PTHR31552">
    <property type="entry name" value="SERPENTINE RECEPTOR CLASS GAMMA"/>
    <property type="match status" value="1"/>
</dbReference>
<evidence type="ECO:0000256" key="2">
    <source>
        <dbReference type="ARBA" id="ARBA00005692"/>
    </source>
</evidence>
<evidence type="ECO:0000256" key="5">
    <source>
        <dbReference type="ARBA" id="ARBA00023136"/>
    </source>
</evidence>
<dbReference type="InterPro" id="IPR000609">
    <property type="entry name" value="7TM_GPCR_serpentine_rcpt_Srg"/>
</dbReference>
<dbReference type="GO" id="GO:0004888">
    <property type="term" value="F:transmembrane signaling receptor activity"/>
    <property type="evidence" value="ECO:0007669"/>
    <property type="project" value="InterPro"/>
</dbReference>
<comment type="similarity">
    <text evidence="2 6">Belongs to the nematode receptor-like protein srg family.</text>
</comment>
<proteinExistence type="inferred from homology"/>
<feature type="non-terminal residue" evidence="7">
    <location>
        <position position="107"/>
    </location>
</feature>
<sequence length="107" mass="12783">NIVFISYGAPCVILCIFTTVATIAIRKNLSSSFVTIYLWTAVVNLLTYFNTWIWIRLLDEKWFYPYYHFAIMCPYYRIVHSFMVHYCYYAQNINGFLLTLDRFFAIA</sequence>
<feature type="transmembrane region" description="Helical" evidence="6">
    <location>
        <begin position="67"/>
        <end position="89"/>
    </location>
</feature>
<feature type="transmembrane region" description="Helical" evidence="6">
    <location>
        <begin position="36"/>
        <end position="55"/>
    </location>
</feature>
<keyword evidence="5 6" id="KW-0472">Membrane</keyword>
<keyword evidence="3 6" id="KW-0812">Transmembrane</keyword>
<evidence type="ECO:0000313" key="8">
    <source>
        <dbReference type="Proteomes" id="UP001432027"/>
    </source>
</evidence>
<dbReference type="EMBL" id="BTSX01000002">
    <property type="protein sequence ID" value="GMS82796.1"/>
    <property type="molecule type" value="Genomic_DNA"/>
</dbReference>
<protein>
    <recommendedName>
        <fullName evidence="6">Serpentine receptor class gamma</fullName>
    </recommendedName>
</protein>
<dbReference type="AlphaFoldDB" id="A0AAV5SHE3"/>
<dbReference type="PANTHER" id="PTHR31552:SF8">
    <property type="entry name" value="SERPENTINE RECEPTOR CLASS GAMMA"/>
    <property type="match status" value="1"/>
</dbReference>
<dbReference type="Pfam" id="PF02118">
    <property type="entry name" value="Srg"/>
    <property type="match status" value="1"/>
</dbReference>
<name>A0AAV5SHE3_9BILA</name>
<evidence type="ECO:0000256" key="1">
    <source>
        <dbReference type="ARBA" id="ARBA00004141"/>
    </source>
</evidence>
<comment type="caution">
    <text evidence="7">The sequence shown here is derived from an EMBL/GenBank/DDBJ whole genome shotgun (WGS) entry which is preliminary data.</text>
</comment>
<accession>A0AAV5SHE3</accession>
<evidence type="ECO:0000256" key="4">
    <source>
        <dbReference type="ARBA" id="ARBA00022989"/>
    </source>
</evidence>
<dbReference type="Proteomes" id="UP001432027">
    <property type="component" value="Unassembled WGS sequence"/>
</dbReference>
<evidence type="ECO:0000256" key="3">
    <source>
        <dbReference type="ARBA" id="ARBA00022692"/>
    </source>
</evidence>
<evidence type="ECO:0000256" key="6">
    <source>
        <dbReference type="RuleBase" id="RU280813"/>
    </source>
</evidence>
<dbReference type="GO" id="GO:0007606">
    <property type="term" value="P:sensory perception of chemical stimulus"/>
    <property type="evidence" value="ECO:0007669"/>
    <property type="project" value="UniProtKB-UniRule"/>
</dbReference>
<evidence type="ECO:0000313" key="7">
    <source>
        <dbReference type="EMBL" id="GMS82796.1"/>
    </source>
</evidence>
<comment type="caution">
    <text evidence="6">Lacks conserved residue(s) required for the propagation of feature annotation.</text>
</comment>
<dbReference type="GO" id="GO:0016020">
    <property type="term" value="C:membrane"/>
    <property type="evidence" value="ECO:0007669"/>
    <property type="project" value="UniProtKB-SubCell"/>
</dbReference>